<keyword evidence="4" id="KW-0963">Cytoplasm</keyword>
<dbReference type="GO" id="GO:0008017">
    <property type="term" value="F:microtubule binding"/>
    <property type="evidence" value="ECO:0007669"/>
    <property type="project" value="TreeGrafter"/>
</dbReference>
<feature type="region of interest" description="Disordered" evidence="5">
    <location>
        <begin position="1"/>
        <end position="32"/>
    </location>
</feature>
<evidence type="ECO:0000256" key="2">
    <source>
        <dbReference type="ARBA" id="ARBA00022574"/>
    </source>
</evidence>
<feature type="compositionally biased region" description="Polar residues" evidence="5">
    <location>
        <begin position="82"/>
        <end position="97"/>
    </location>
</feature>
<dbReference type="EnsemblMetazoa" id="CJA17813.1">
    <property type="protein sequence ID" value="CJA17813.1"/>
    <property type="gene ID" value="WBGene00137017"/>
</dbReference>
<dbReference type="GO" id="GO:0072686">
    <property type="term" value="C:mitotic spindle"/>
    <property type="evidence" value="ECO:0007669"/>
    <property type="project" value="TreeGrafter"/>
</dbReference>
<dbReference type="InterPro" id="IPR049813">
    <property type="entry name" value="Elp-1-like_TD"/>
</dbReference>
<feature type="compositionally biased region" description="Polar residues" evidence="5">
    <location>
        <begin position="105"/>
        <end position="115"/>
    </location>
</feature>
<dbReference type="PANTHER" id="PTHR13720">
    <property type="entry name" value="WD-40 REPEAT PROTEIN"/>
    <property type="match status" value="1"/>
</dbReference>
<comment type="subcellular location">
    <subcellularLocation>
        <location evidence="1">Cytoplasm</location>
        <location evidence="1">Cytoskeleton</location>
    </subcellularLocation>
</comment>
<protein>
    <submittedName>
        <fullName evidence="6">HELP domain-containing protein</fullName>
    </submittedName>
</protein>
<reference evidence="7" key="1">
    <citation type="submission" date="2010-08" db="EMBL/GenBank/DDBJ databases">
        <authorList>
            <consortium name="Caenorhabditis japonica Sequencing Consortium"/>
            <person name="Wilson R.K."/>
        </authorList>
    </citation>
    <scope>NUCLEOTIDE SEQUENCE [LARGE SCALE GENOMIC DNA]</scope>
    <source>
        <strain evidence="7">DF5081</strain>
    </source>
</reference>
<feature type="region of interest" description="Disordered" evidence="5">
    <location>
        <begin position="82"/>
        <end position="200"/>
    </location>
</feature>
<dbReference type="CDD" id="cd21931">
    <property type="entry name" value="TD_EMAP-like"/>
    <property type="match status" value="1"/>
</dbReference>
<keyword evidence="3" id="KW-0677">Repeat</keyword>
<feature type="compositionally biased region" description="Acidic residues" evidence="5">
    <location>
        <begin position="19"/>
        <end position="32"/>
    </location>
</feature>
<evidence type="ECO:0000256" key="3">
    <source>
        <dbReference type="ARBA" id="ARBA00022737"/>
    </source>
</evidence>
<evidence type="ECO:0000256" key="5">
    <source>
        <dbReference type="SAM" id="MobiDB-lite"/>
    </source>
</evidence>
<dbReference type="Proteomes" id="UP000005237">
    <property type="component" value="Unassembled WGS sequence"/>
</dbReference>
<sequence length="326" mass="36601">MSSTISTGWSSSSIISDVLPEEEYEENEEEEEDELVLTDNERMRGRVEELEKIVLQQRNEIMLLQSSTVEILRRLQNLENQDKSQSLVSSMGYNSLPRSIPRISGSKSTYSMSPSPNAPPLPRHHSTSKSMHTNNNNNHKDNYDVTTTPRRSHTRGGDMVNVSVGKSARGSPLRKWVSNHDIKETDKLRRHSTSSEASTSATITMNPIVNSVRRLSMKNPRTCHFSSGSPTLPIFVNGKSVQVPVPTGYENLDPTSDQEPPSVKATLKHVYSYRGKDVRSNIEMLPTGELVFFSANMVVLMNVTGDNRSQRIYHGHTCDVKWLVCI</sequence>
<dbReference type="GO" id="GO:0000226">
    <property type="term" value="P:microtubule cytoskeleton organization"/>
    <property type="evidence" value="ECO:0007669"/>
    <property type="project" value="TreeGrafter"/>
</dbReference>
<feature type="compositionally biased region" description="Low complexity" evidence="5">
    <location>
        <begin position="128"/>
        <end position="137"/>
    </location>
</feature>
<evidence type="ECO:0000313" key="7">
    <source>
        <dbReference type="Proteomes" id="UP000005237"/>
    </source>
</evidence>
<organism evidence="6 7">
    <name type="scientific">Caenorhabditis japonica</name>
    <dbReference type="NCBI Taxonomy" id="281687"/>
    <lineage>
        <taxon>Eukaryota</taxon>
        <taxon>Metazoa</taxon>
        <taxon>Ecdysozoa</taxon>
        <taxon>Nematoda</taxon>
        <taxon>Chromadorea</taxon>
        <taxon>Rhabditida</taxon>
        <taxon>Rhabditina</taxon>
        <taxon>Rhabditomorpha</taxon>
        <taxon>Rhabditoidea</taxon>
        <taxon>Rhabditidae</taxon>
        <taxon>Peloderinae</taxon>
        <taxon>Caenorhabditis</taxon>
    </lineage>
</organism>
<dbReference type="Pfam" id="PF03451">
    <property type="entry name" value="HELP"/>
    <property type="match status" value="1"/>
</dbReference>
<evidence type="ECO:0000313" key="6">
    <source>
        <dbReference type="EnsemblMetazoa" id="CJA17813.1"/>
    </source>
</evidence>
<keyword evidence="2" id="KW-0853">WD repeat</keyword>
<keyword evidence="4" id="KW-0206">Cytoskeleton</keyword>
<dbReference type="Gene3D" id="2.130.10.10">
    <property type="entry name" value="YVTN repeat-like/Quinoprotein amine dehydrogenase"/>
    <property type="match status" value="2"/>
</dbReference>
<dbReference type="AlphaFoldDB" id="A0A8R1E3I7"/>
<feature type="compositionally biased region" description="Basic and acidic residues" evidence="5">
    <location>
        <begin position="178"/>
        <end position="187"/>
    </location>
</feature>
<dbReference type="PANTHER" id="PTHR13720:SF50">
    <property type="entry name" value="ECHINODERM MICROTUBULE-ASSOCIATED PROTEIN-LIKE 2"/>
    <property type="match status" value="1"/>
</dbReference>
<name>A0A8R1E3I7_CAEJA</name>
<reference evidence="6" key="2">
    <citation type="submission" date="2022-06" db="UniProtKB">
        <authorList>
            <consortium name="EnsemblMetazoa"/>
        </authorList>
    </citation>
    <scope>IDENTIFICATION</scope>
    <source>
        <strain evidence="6">DF5081</strain>
    </source>
</reference>
<evidence type="ECO:0000256" key="4">
    <source>
        <dbReference type="ARBA" id="ARBA00023212"/>
    </source>
</evidence>
<dbReference type="InterPro" id="IPR050630">
    <property type="entry name" value="WD_repeat_EMAP"/>
</dbReference>
<dbReference type="InterPro" id="IPR015943">
    <property type="entry name" value="WD40/YVTN_repeat-like_dom_sf"/>
</dbReference>
<evidence type="ECO:0000256" key="1">
    <source>
        <dbReference type="ARBA" id="ARBA00004245"/>
    </source>
</evidence>
<keyword evidence="7" id="KW-1185">Reference proteome</keyword>
<dbReference type="InterPro" id="IPR005108">
    <property type="entry name" value="HELP"/>
</dbReference>
<proteinExistence type="predicted"/>
<feature type="compositionally biased region" description="Low complexity" evidence="5">
    <location>
        <begin position="1"/>
        <end position="16"/>
    </location>
</feature>
<accession>A0A8R1E3I7</accession>